<protein>
    <submittedName>
        <fullName evidence="2">Uncharacterized protein</fullName>
    </submittedName>
</protein>
<organism evidence="2 3">
    <name type="scientific">Eimeria necatrix</name>
    <dbReference type="NCBI Taxonomy" id="51315"/>
    <lineage>
        <taxon>Eukaryota</taxon>
        <taxon>Sar</taxon>
        <taxon>Alveolata</taxon>
        <taxon>Apicomplexa</taxon>
        <taxon>Conoidasida</taxon>
        <taxon>Coccidia</taxon>
        <taxon>Eucoccidiorida</taxon>
        <taxon>Eimeriorina</taxon>
        <taxon>Eimeriidae</taxon>
        <taxon>Eimeria</taxon>
    </lineage>
</organism>
<evidence type="ECO:0000313" key="2">
    <source>
        <dbReference type="EMBL" id="CDJ63820.1"/>
    </source>
</evidence>
<dbReference type="Proteomes" id="UP000030754">
    <property type="component" value="Unassembled WGS sequence"/>
</dbReference>
<dbReference type="EMBL" id="HG722873">
    <property type="protein sequence ID" value="CDJ63820.1"/>
    <property type="molecule type" value="Genomic_DNA"/>
</dbReference>
<feature type="compositionally biased region" description="Basic and acidic residues" evidence="1">
    <location>
        <begin position="191"/>
        <end position="200"/>
    </location>
</feature>
<gene>
    <name evidence="2" type="ORF">ENH_00053190</name>
</gene>
<dbReference type="AlphaFoldDB" id="U6MQ77"/>
<dbReference type="OrthoDB" id="345797at2759"/>
<keyword evidence="3" id="KW-1185">Reference proteome</keyword>
<accession>U6MQ77</accession>
<name>U6MQ77_9EIME</name>
<dbReference type="RefSeq" id="XP_013439145.1">
    <property type="nucleotide sequence ID" value="XM_013583691.1"/>
</dbReference>
<feature type="compositionally biased region" description="Basic and acidic residues" evidence="1">
    <location>
        <begin position="114"/>
        <end position="128"/>
    </location>
</feature>
<reference evidence="2" key="1">
    <citation type="submission" date="2013-10" db="EMBL/GenBank/DDBJ databases">
        <title>Genomic analysis of the causative agents of coccidiosis in chickens.</title>
        <authorList>
            <person name="Reid A.J."/>
            <person name="Blake D."/>
            <person name="Billington K."/>
            <person name="Browne H."/>
            <person name="Dunn M."/>
            <person name="Hung S."/>
            <person name="Kawahara F."/>
            <person name="Miranda-Saavedra D."/>
            <person name="Mourier T."/>
            <person name="Nagra H."/>
            <person name="Otto T.D."/>
            <person name="Rawlings N."/>
            <person name="Sanchez A."/>
            <person name="Sanders M."/>
            <person name="Subramaniam C."/>
            <person name="Tay Y."/>
            <person name="Dear P."/>
            <person name="Doerig C."/>
            <person name="Gruber A."/>
            <person name="Parkinson J."/>
            <person name="Shirley M."/>
            <person name="Wan K.L."/>
            <person name="Berriman M."/>
            <person name="Tomley F."/>
            <person name="Pain A."/>
        </authorList>
    </citation>
    <scope>NUCLEOTIDE SEQUENCE [LARGE SCALE GENOMIC DNA]</scope>
    <source>
        <strain evidence="2">Houghton</strain>
    </source>
</reference>
<proteinExistence type="predicted"/>
<evidence type="ECO:0000313" key="3">
    <source>
        <dbReference type="Proteomes" id="UP000030754"/>
    </source>
</evidence>
<sequence length="309" mass="35083">MAMAENSAEEKEGRRAVYSECLPEVQMEMPEPRVSDDPSGQTTDTPWLYGCCWCGMKRQLPLWPKSGECGRNAEGVAHCEKISSRETHLLPDGPSPPRIDIRGNKNASFNVNTSKDRKKDESDTDKSGNKQLAVSTAGPVQEVRMLQQQQPERTTESQPRRRENCCGFGASTQKVRKQQQQQQQQDCTTESEPRRKEHCSVSDALTPPSGLCGWVLSPCAWLHASSQLEEKLNESGPEGDDFACRESKKDSLWHDINFKTVSGVRCRTLRRVRDEERHVWMEYQELTLLDNSRRFQWVEVVDNGEVLAV</sequence>
<feature type="region of interest" description="Disordered" evidence="1">
    <location>
        <begin position="85"/>
        <end position="203"/>
    </location>
</feature>
<evidence type="ECO:0000256" key="1">
    <source>
        <dbReference type="SAM" id="MobiDB-lite"/>
    </source>
</evidence>
<feature type="compositionally biased region" description="Basic and acidic residues" evidence="1">
    <location>
        <begin position="153"/>
        <end position="164"/>
    </location>
</feature>
<dbReference type="VEuPathDB" id="ToxoDB:ENH_00053190"/>
<dbReference type="GeneID" id="25475466"/>
<reference evidence="2" key="2">
    <citation type="submission" date="2013-10" db="EMBL/GenBank/DDBJ databases">
        <authorList>
            <person name="Aslett M."/>
        </authorList>
    </citation>
    <scope>NUCLEOTIDE SEQUENCE [LARGE SCALE GENOMIC DNA]</scope>
    <source>
        <strain evidence="2">Houghton</strain>
    </source>
</reference>